<organism evidence="1 2">
    <name type="scientific">Fusarium mundagurra</name>
    <dbReference type="NCBI Taxonomy" id="1567541"/>
    <lineage>
        <taxon>Eukaryota</taxon>
        <taxon>Fungi</taxon>
        <taxon>Dikarya</taxon>
        <taxon>Ascomycota</taxon>
        <taxon>Pezizomycotina</taxon>
        <taxon>Sordariomycetes</taxon>
        <taxon>Hypocreomycetidae</taxon>
        <taxon>Hypocreales</taxon>
        <taxon>Nectriaceae</taxon>
        <taxon>Fusarium</taxon>
        <taxon>Fusarium fujikuroi species complex</taxon>
    </lineage>
</organism>
<dbReference type="OrthoDB" id="5113393at2759"/>
<dbReference type="GO" id="GO:0032259">
    <property type="term" value="P:methylation"/>
    <property type="evidence" value="ECO:0007669"/>
    <property type="project" value="UniProtKB-KW"/>
</dbReference>
<reference evidence="1 2" key="1">
    <citation type="submission" date="2020-05" db="EMBL/GenBank/DDBJ databases">
        <title>Identification and distribution of gene clusters putatively required for synthesis of sphingolipid metabolism inhibitors in phylogenetically diverse species of the filamentous fungus Fusarium.</title>
        <authorList>
            <person name="Kim H.-S."/>
            <person name="Busman M."/>
            <person name="Brown D.W."/>
            <person name="Divon H."/>
            <person name="Uhlig S."/>
            <person name="Proctor R.H."/>
        </authorList>
    </citation>
    <scope>NUCLEOTIDE SEQUENCE [LARGE SCALE GENOMIC DNA]</scope>
    <source>
        <strain evidence="1 2">NRRL 66235</strain>
    </source>
</reference>
<evidence type="ECO:0000313" key="1">
    <source>
        <dbReference type="EMBL" id="KAF5724314.1"/>
    </source>
</evidence>
<dbReference type="Proteomes" id="UP000544331">
    <property type="component" value="Unassembled WGS sequence"/>
</dbReference>
<keyword evidence="1" id="KW-0808">Transferase</keyword>
<dbReference type="AlphaFoldDB" id="A0A8H5Z519"/>
<accession>A0A8H5Z519</accession>
<comment type="caution">
    <text evidence="1">The sequence shown here is derived from an EMBL/GenBank/DDBJ whole genome shotgun (WGS) entry which is preliminary data.</text>
</comment>
<evidence type="ECO:0000313" key="2">
    <source>
        <dbReference type="Proteomes" id="UP000544331"/>
    </source>
</evidence>
<name>A0A8H5Z519_9HYPO</name>
<sequence>MTQTHSRFICNQLLKRLRPGIVTADQALDLTRTHHEEAFNGLIGDFTKGYSVCWQGIRLFPRRKVADLDCGGIWAHSHSSPRRCKGAILLPYSSTRKAPQLMRLCDELREIDSERYFNLTKALHRPRQLAETVTTRTEDLSNLANKQKRPVVILSVADTSPDIINTSQSSACSAVLNPIIAKNSVALNPLPFKRLKRHQLPVSTEHLRNGEPVQSLLDRPRTGTNRNANCLRRRTIALPMSGTPKKFFSATRVATHL</sequence>
<gene>
    <name evidence="1" type="ORF">FMUND_960</name>
</gene>
<dbReference type="EMBL" id="JAAOAN010000039">
    <property type="protein sequence ID" value="KAF5724314.1"/>
    <property type="molecule type" value="Genomic_DNA"/>
</dbReference>
<protein>
    <submittedName>
        <fullName evidence="1">DNA (Cytosine-5-)-methyltransferase</fullName>
    </submittedName>
</protein>
<keyword evidence="1" id="KW-0489">Methyltransferase</keyword>
<keyword evidence="2" id="KW-1185">Reference proteome</keyword>
<dbReference type="GO" id="GO:0008168">
    <property type="term" value="F:methyltransferase activity"/>
    <property type="evidence" value="ECO:0007669"/>
    <property type="project" value="UniProtKB-KW"/>
</dbReference>
<proteinExistence type="predicted"/>